<dbReference type="GO" id="GO:0015031">
    <property type="term" value="P:protein transport"/>
    <property type="evidence" value="ECO:0007669"/>
    <property type="project" value="UniProtKB-KW"/>
</dbReference>
<evidence type="ECO:0000256" key="4">
    <source>
        <dbReference type="ARBA" id="ARBA00022927"/>
    </source>
</evidence>
<evidence type="ECO:0000256" key="7">
    <source>
        <dbReference type="ARBA" id="ARBA00025800"/>
    </source>
</evidence>
<dbReference type="OMA" id="GCIFIIA"/>
<dbReference type="GO" id="GO:0005737">
    <property type="term" value="C:cytoplasm"/>
    <property type="evidence" value="ECO:0007669"/>
    <property type="project" value="UniProtKB-ARBA"/>
</dbReference>
<feature type="transmembrane region" description="Helical" evidence="8">
    <location>
        <begin position="187"/>
        <end position="206"/>
    </location>
</feature>
<dbReference type="GO" id="GO:0016020">
    <property type="term" value="C:membrane"/>
    <property type="evidence" value="ECO:0007669"/>
    <property type="project" value="UniProtKB-SubCell"/>
</dbReference>
<comment type="subcellular location">
    <subcellularLocation>
        <location evidence="1 8">Membrane</location>
        <topology evidence="1 8">Multi-pass membrane protein</topology>
    </subcellularLocation>
</comment>
<dbReference type="eggNOG" id="KOG2887">
    <property type="taxonomic scope" value="Eukaryota"/>
</dbReference>
<dbReference type="KEGG" id="cre:CHLRE_17g709250v5"/>
<keyword evidence="6 8" id="KW-0472">Membrane</keyword>
<evidence type="ECO:0000313" key="9">
    <source>
        <dbReference type="EMBL" id="PNW70182.1"/>
    </source>
</evidence>
<dbReference type="PANTHER" id="PTHR23137:SF36">
    <property type="entry name" value="VESICLE TRANSPORT PROTEIN SFT2C"/>
    <property type="match status" value="1"/>
</dbReference>
<dbReference type="RefSeq" id="XP_001691687.1">
    <property type="nucleotide sequence ID" value="XM_001691635.2"/>
</dbReference>
<accession>A8IR66</accession>
<dbReference type="InterPro" id="IPR011691">
    <property type="entry name" value="Vesicle_transpt_SFT2"/>
</dbReference>
<dbReference type="GO" id="GO:0016192">
    <property type="term" value="P:vesicle-mediated transport"/>
    <property type="evidence" value="ECO:0007669"/>
    <property type="project" value="InterPro"/>
</dbReference>
<keyword evidence="3 8" id="KW-0812">Transmembrane</keyword>
<comment type="function">
    <text evidence="8">May be involved in fusion of retrograde transport vesicles derived from an endocytic compartment with the Golgi complex.</text>
</comment>
<comment type="similarity">
    <text evidence="7 8">Belongs to the SFT2 family.</text>
</comment>
<proteinExistence type="inferred from homology"/>
<sequence length="240" mass="25486">MESLSKLFGGGQASTQPAQPSLLADWNTYSSTTDVEAGSAASTSATSTSQLFQSAEQTGAKFTGFLSQSFTTISSGVQGGVNAVASGEAFSIPSSQQLVYFFCFLAAGGVFLLLAFMLFLPVIILAPSKFALSFTLGCLCIMSGFIQLRGFKQQLTHMMSAERLPYSLGYIGSVLATLYAALVMRSYLLSLLCSGLQVVALLYYLLSYFPGGANGVKFMLQLFSQAAMRCFASVYAMVAK</sequence>
<dbReference type="Pfam" id="PF04178">
    <property type="entry name" value="Got1"/>
    <property type="match status" value="1"/>
</dbReference>
<feature type="transmembrane region" description="Helical" evidence="8">
    <location>
        <begin position="163"/>
        <end position="181"/>
    </location>
</feature>
<dbReference type="PANTHER" id="PTHR23137">
    <property type="entry name" value="VESICLE TRANSPORT PROTEIN-RELATED"/>
    <property type="match status" value="1"/>
</dbReference>
<dbReference type="HOGENOM" id="CLU_086833_0_0_1"/>
<dbReference type="GO" id="GO:0012505">
    <property type="term" value="C:endomembrane system"/>
    <property type="evidence" value="ECO:0007669"/>
    <property type="project" value="UniProtKB-ARBA"/>
</dbReference>
<feature type="transmembrane region" description="Helical" evidence="8">
    <location>
        <begin position="130"/>
        <end position="151"/>
    </location>
</feature>
<evidence type="ECO:0000256" key="5">
    <source>
        <dbReference type="ARBA" id="ARBA00022989"/>
    </source>
</evidence>
<keyword evidence="10" id="KW-1185">Reference proteome</keyword>
<dbReference type="FunCoup" id="A8IR66">
    <property type="interactions" value="1645"/>
</dbReference>
<dbReference type="AlphaFoldDB" id="A8IR66"/>
<dbReference type="PaxDb" id="3055-EDP04795"/>
<organism evidence="9 10">
    <name type="scientific">Chlamydomonas reinhardtii</name>
    <name type="common">Chlamydomonas smithii</name>
    <dbReference type="NCBI Taxonomy" id="3055"/>
    <lineage>
        <taxon>Eukaryota</taxon>
        <taxon>Viridiplantae</taxon>
        <taxon>Chlorophyta</taxon>
        <taxon>core chlorophytes</taxon>
        <taxon>Chlorophyceae</taxon>
        <taxon>CS clade</taxon>
        <taxon>Chlamydomonadales</taxon>
        <taxon>Chlamydomonadaceae</taxon>
        <taxon>Chlamydomonas</taxon>
    </lineage>
</organism>
<evidence type="ECO:0000313" key="10">
    <source>
        <dbReference type="Proteomes" id="UP000006906"/>
    </source>
</evidence>
<evidence type="ECO:0000256" key="3">
    <source>
        <dbReference type="ARBA" id="ARBA00022692"/>
    </source>
</evidence>
<keyword evidence="4 8" id="KW-0653">Protein transport</keyword>
<evidence type="ECO:0000256" key="1">
    <source>
        <dbReference type="ARBA" id="ARBA00004141"/>
    </source>
</evidence>
<evidence type="ECO:0000256" key="6">
    <source>
        <dbReference type="ARBA" id="ARBA00023136"/>
    </source>
</evidence>
<dbReference type="Proteomes" id="UP000006906">
    <property type="component" value="Chromosome 17"/>
</dbReference>
<evidence type="ECO:0000256" key="2">
    <source>
        <dbReference type="ARBA" id="ARBA00022448"/>
    </source>
</evidence>
<reference evidence="9 10" key="1">
    <citation type="journal article" date="2007" name="Science">
        <title>The Chlamydomonas genome reveals the evolution of key animal and plant functions.</title>
        <authorList>
            <person name="Merchant S.S."/>
            <person name="Prochnik S.E."/>
            <person name="Vallon O."/>
            <person name="Harris E.H."/>
            <person name="Karpowicz S.J."/>
            <person name="Witman G.B."/>
            <person name="Terry A."/>
            <person name="Salamov A."/>
            <person name="Fritz-Laylin L.K."/>
            <person name="Marechal-Drouard L."/>
            <person name="Marshall W.F."/>
            <person name="Qu L.H."/>
            <person name="Nelson D.R."/>
            <person name="Sanderfoot A.A."/>
            <person name="Spalding M.H."/>
            <person name="Kapitonov V.V."/>
            <person name="Ren Q."/>
            <person name="Ferris P."/>
            <person name="Lindquist E."/>
            <person name="Shapiro H."/>
            <person name="Lucas S.M."/>
            <person name="Grimwood J."/>
            <person name="Schmutz J."/>
            <person name="Cardol P."/>
            <person name="Cerutti H."/>
            <person name="Chanfreau G."/>
            <person name="Chen C.L."/>
            <person name="Cognat V."/>
            <person name="Croft M.T."/>
            <person name="Dent R."/>
            <person name="Dutcher S."/>
            <person name="Fernandez E."/>
            <person name="Fukuzawa H."/>
            <person name="Gonzalez-Ballester D."/>
            <person name="Gonzalez-Halphen D."/>
            <person name="Hallmann A."/>
            <person name="Hanikenne M."/>
            <person name="Hippler M."/>
            <person name="Inwood W."/>
            <person name="Jabbari K."/>
            <person name="Kalanon M."/>
            <person name="Kuras R."/>
            <person name="Lefebvre P.A."/>
            <person name="Lemaire S.D."/>
            <person name="Lobanov A.V."/>
            <person name="Lohr M."/>
            <person name="Manuell A."/>
            <person name="Meier I."/>
            <person name="Mets L."/>
            <person name="Mittag M."/>
            <person name="Mittelmeier T."/>
            <person name="Moroney J.V."/>
            <person name="Moseley J."/>
            <person name="Napoli C."/>
            <person name="Nedelcu A.M."/>
            <person name="Niyogi K."/>
            <person name="Novoselov S.V."/>
            <person name="Paulsen I.T."/>
            <person name="Pazour G."/>
            <person name="Purton S."/>
            <person name="Ral J.P."/>
            <person name="Riano-Pachon D.M."/>
            <person name="Riekhof W."/>
            <person name="Rymarquis L."/>
            <person name="Schroda M."/>
            <person name="Stern D."/>
            <person name="Umen J."/>
            <person name="Willows R."/>
            <person name="Wilson N."/>
            <person name="Zimmer S.L."/>
            <person name="Allmer J."/>
            <person name="Balk J."/>
            <person name="Bisova K."/>
            <person name="Chen C.J."/>
            <person name="Elias M."/>
            <person name="Gendler K."/>
            <person name="Hauser C."/>
            <person name="Lamb M.R."/>
            <person name="Ledford H."/>
            <person name="Long J.C."/>
            <person name="Minagawa J."/>
            <person name="Page M.D."/>
            <person name="Pan J."/>
            <person name="Pootakham W."/>
            <person name="Roje S."/>
            <person name="Rose A."/>
            <person name="Stahlberg E."/>
            <person name="Terauchi A.M."/>
            <person name="Yang P."/>
            <person name="Ball S."/>
            <person name="Bowler C."/>
            <person name="Dieckmann C.L."/>
            <person name="Gladyshev V.N."/>
            <person name="Green P."/>
            <person name="Jorgensen R."/>
            <person name="Mayfield S."/>
            <person name="Mueller-Roeber B."/>
            <person name="Rajamani S."/>
            <person name="Sayre R.T."/>
            <person name="Brokstein P."/>
            <person name="Dubchak I."/>
            <person name="Goodstein D."/>
            <person name="Hornick L."/>
            <person name="Huang Y.W."/>
            <person name="Jhaveri J."/>
            <person name="Luo Y."/>
            <person name="Martinez D."/>
            <person name="Ngau W.C."/>
            <person name="Otillar B."/>
            <person name="Poliakov A."/>
            <person name="Porter A."/>
            <person name="Szajkowski L."/>
            <person name="Werner G."/>
            <person name="Zhou K."/>
            <person name="Grigoriev I.V."/>
            <person name="Rokhsar D.S."/>
            <person name="Grossman A.R."/>
        </authorList>
    </citation>
    <scope>NUCLEOTIDE SEQUENCE [LARGE SCALE GENOMIC DNA]</scope>
    <source>
        <strain evidence="10">CC-503</strain>
    </source>
</reference>
<gene>
    <name evidence="9" type="ORF">CHLRE_17g709250v5</name>
</gene>
<protein>
    <recommendedName>
        <fullName evidence="8">Vesicle transport protein</fullName>
    </recommendedName>
</protein>
<keyword evidence="2 8" id="KW-0813">Transport</keyword>
<dbReference type="STRING" id="3055.A8IR66"/>
<dbReference type="InParanoid" id="A8IR66"/>
<evidence type="ECO:0000256" key="8">
    <source>
        <dbReference type="RuleBase" id="RU363111"/>
    </source>
</evidence>
<dbReference type="Gramene" id="PNW70182">
    <property type="protein sequence ID" value="PNW70182"/>
    <property type="gene ID" value="CHLRE_17g709250v5"/>
</dbReference>
<keyword evidence="5 8" id="KW-1133">Transmembrane helix</keyword>
<dbReference type="OrthoDB" id="660759at2759"/>
<feature type="transmembrane region" description="Helical" evidence="8">
    <location>
        <begin position="98"/>
        <end position="124"/>
    </location>
</feature>
<dbReference type="InterPro" id="IPR007305">
    <property type="entry name" value="Vesicle_transpt_Got1/SFT2"/>
</dbReference>
<name>A8IR66_CHLRE</name>
<dbReference type="EMBL" id="CM008978">
    <property type="protein sequence ID" value="PNW70182.1"/>
    <property type="molecule type" value="Genomic_DNA"/>
</dbReference>
<dbReference type="GeneID" id="5717159"/>